<dbReference type="Pfam" id="PF01321">
    <property type="entry name" value="Creatinase_N"/>
    <property type="match status" value="1"/>
</dbReference>
<evidence type="ECO:0000313" key="9">
    <source>
        <dbReference type="Proteomes" id="UP000779809"/>
    </source>
</evidence>
<accession>A0A932EPR1</accession>
<dbReference type="InterPro" id="IPR029149">
    <property type="entry name" value="Creatin/AminoP/Spt16_N"/>
</dbReference>
<dbReference type="AlphaFoldDB" id="A0A932EPR1"/>
<dbReference type="InterPro" id="IPR000994">
    <property type="entry name" value="Pept_M24"/>
</dbReference>
<dbReference type="Proteomes" id="UP000779809">
    <property type="component" value="Unassembled WGS sequence"/>
</dbReference>
<evidence type="ECO:0000313" key="8">
    <source>
        <dbReference type="EMBL" id="MBI2678537.1"/>
    </source>
</evidence>
<evidence type="ECO:0000256" key="5">
    <source>
        <dbReference type="RuleBase" id="RU000590"/>
    </source>
</evidence>
<feature type="domain" description="Peptidase M24" evidence="6">
    <location>
        <begin position="147"/>
        <end position="350"/>
    </location>
</feature>
<keyword evidence="8" id="KW-0031">Aminopeptidase</keyword>
<evidence type="ECO:0000259" key="7">
    <source>
        <dbReference type="Pfam" id="PF01321"/>
    </source>
</evidence>
<evidence type="ECO:0000256" key="2">
    <source>
        <dbReference type="ARBA" id="ARBA00022723"/>
    </source>
</evidence>
<keyword evidence="4" id="KW-0482">Metalloprotease</keyword>
<dbReference type="CDD" id="cd01092">
    <property type="entry name" value="APP-like"/>
    <property type="match status" value="1"/>
</dbReference>
<proteinExistence type="inferred from homology"/>
<dbReference type="EMBL" id="JACPNR010000009">
    <property type="protein sequence ID" value="MBI2678537.1"/>
    <property type="molecule type" value="Genomic_DNA"/>
</dbReference>
<feature type="domain" description="Creatinase N-terminal" evidence="7">
    <location>
        <begin position="6"/>
        <end position="140"/>
    </location>
</feature>
<dbReference type="GO" id="GO:0006508">
    <property type="term" value="P:proteolysis"/>
    <property type="evidence" value="ECO:0007669"/>
    <property type="project" value="UniProtKB-KW"/>
</dbReference>
<keyword evidence="3" id="KW-0378">Hydrolase</keyword>
<dbReference type="SUPFAM" id="SSF53092">
    <property type="entry name" value="Creatinase/prolidase N-terminal domain"/>
    <property type="match status" value="1"/>
</dbReference>
<evidence type="ECO:0000256" key="4">
    <source>
        <dbReference type="ARBA" id="ARBA00023049"/>
    </source>
</evidence>
<dbReference type="GO" id="GO:0046872">
    <property type="term" value="F:metal ion binding"/>
    <property type="evidence" value="ECO:0007669"/>
    <property type="project" value="UniProtKB-KW"/>
</dbReference>
<organism evidence="8 9">
    <name type="scientific">Candidatus Korobacter versatilis</name>
    <dbReference type="NCBI Taxonomy" id="658062"/>
    <lineage>
        <taxon>Bacteria</taxon>
        <taxon>Pseudomonadati</taxon>
        <taxon>Acidobacteriota</taxon>
        <taxon>Terriglobia</taxon>
        <taxon>Terriglobales</taxon>
        <taxon>Candidatus Korobacteraceae</taxon>
        <taxon>Candidatus Korobacter</taxon>
    </lineage>
</organism>
<evidence type="ECO:0000256" key="3">
    <source>
        <dbReference type="ARBA" id="ARBA00022801"/>
    </source>
</evidence>
<dbReference type="Gene3D" id="3.40.350.10">
    <property type="entry name" value="Creatinase/prolidase N-terminal domain"/>
    <property type="match status" value="1"/>
</dbReference>
<dbReference type="Pfam" id="PF00557">
    <property type="entry name" value="Peptidase_M24"/>
    <property type="match status" value="1"/>
</dbReference>
<dbReference type="PANTHER" id="PTHR46112:SF3">
    <property type="entry name" value="AMINOPEPTIDASE YPDF"/>
    <property type="match status" value="1"/>
</dbReference>
<dbReference type="InterPro" id="IPR000587">
    <property type="entry name" value="Creatinase_N"/>
</dbReference>
<dbReference type="Gene3D" id="3.90.230.10">
    <property type="entry name" value="Creatinase/methionine aminopeptidase superfamily"/>
    <property type="match status" value="1"/>
</dbReference>
<keyword evidence="1" id="KW-0645">Protease</keyword>
<dbReference type="PANTHER" id="PTHR46112">
    <property type="entry name" value="AMINOPEPTIDASE"/>
    <property type="match status" value="1"/>
</dbReference>
<dbReference type="InterPro" id="IPR036005">
    <property type="entry name" value="Creatinase/aminopeptidase-like"/>
</dbReference>
<reference evidence="8" key="1">
    <citation type="submission" date="2020-07" db="EMBL/GenBank/DDBJ databases">
        <title>Huge and variable diversity of episymbiotic CPR bacteria and DPANN archaea in groundwater ecosystems.</title>
        <authorList>
            <person name="He C.Y."/>
            <person name="Keren R."/>
            <person name="Whittaker M."/>
            <person name="Farag I.F."/>
            <person name="Doudna J."/>
            <person name="Cate J.H.D."/>
            <person name="Banfield J.F."/>
        </authorList>
    </citation>
    <scope>NUCLEOTIDE SEQUENCE</scope>
    <source>
        <strain evidence="8">NC_groundwater_580_Pr5_B-0.1um_64_19</strain>
    </source>
</reference>
<dbReference type="SUPFAM" id="SSF55920">
    <property type="entry name" value="Creatinase/aminopeptidase"/>
    <property type="match status" value="1"/>
</dbReference>
<dbReference type="InterPro" id="IPR001131">
    <property type="entry name" value="Peptidase_M24B_aminopep-P_CS"/>
</dbReference>
<evidence type="ECO:0000259" key="6">
    <source>
        <dbReference type="Pfam" id="PF00557"/>
    </source>
</evidence>
<sequence length="367" mass="39345">MDYQARVHKLAERLRGKRGVDALLVTHLPNVRYLCGFTGSAGVLALADGGGHSFATQAALFTDGRYTTQAREEVSGARVVVGKRNPLLEASAWLKQQRARRVGFEAEHMSFATQRHIAAALAKPAKLVPTSGLVERLRMIKEREEIEQIRAAVLLASGLFDRVLRTIRPGVREADVAAELEHAARRDGAEGMSFETIVASGSRSALPHGKASAQPIQANGFVILDFGVILAGYCSDMTRTVCMGSPSKRQAELYAAVLGAQEAAIARVSPGRTVAEVDQAARSRLQKAGLGRYFTHSTGHGVGLEIHEPPRIAKGQAEKLVPGMVITIEPGVYLPGEGGVRIEDMVVVTQSGCEVLTPTTKELIALE</sequence>
<dbReference type="InterPro" id="IPR050659">
    <property type="entry name" value="Peptidase_M24B"/>
</dbReference>
<dbReference type="PROSITE" id="PS00491">
    <property type="entry name" value="PROLINE_PEPTIDASE"/>
    <property type="match status" value="1"/>
</dbReference>
<name>A0A932EPR1_9BACT</name>
<gene>
    <name evidence="8" type="ORF">HYX28_07125</name>
</gene>
<comment type="similarity">
    <text evidence="5">Belongs to the peptidase M24B family.</text>
</comment>
<protein>
    <submittedName>
        <fullName evidence="8">Aminopeptidase P family protein</fullName>
    </submittedName>
</protein>
<keyword evidence="2 5" id="KW-0479">Metal-binding</keyword>
<evidence type="ECO:0000256" key="1">
    <source>
        <dbReference type="ARBA" id="ARBA00022670"/>
    </source>
</evidence>
<dbReference type="GO" id="GO:0008237">
    <property type="term" value="F:metallopeptidase activity"/>
    <property type="evidence" value="ECO:0007669"/>
    <property type="project" value="UniProtKB-KW"/>
</dbReference>
<comment type="caution">
    <text evidence="8">The sequence shown here is derived from an EMBL/GenBank/DDBJ whole genome shotgun (WGS) entry which is preliminary data.</text>
</comment>
<dbReference type="GO" id="GO:0004177">
    <property type="term" value="F:aminopeptidase activity"/>
    <property type="evidence" value="ECO:0007669"/>
    <property type="project" value="UniProtKB-KW"/>
</dbReference>